<reference evidence="1 2" key="1">
    <citation type="submission" date="2016-10" db="EMBL/GenBank/DDBJ databases">
        <authorList>
            <person name="de Groot N.N."/>
        </authorList>
    </citation>
    <scope>NUCLEOTIDE SEQUENCE [LARGE SCALE GENOMIC DNA]</scope>
    <source>
        <strain evidence="1 2">DSM 21799</strain>
    </source>
</reference>
<evidence type="ECO:0000313" key="2">
    <source>
        <dbReference type="Proteomes" id="UP000199183"/>
    </source>
</evidence>
<name>A0A1H4NP32_9MICO</name>
<gene>
    <name evidence="1" type="ORF">SAMN04489806_2257</name>
</gene>
<dbReference type="EMBL" id="FNRY01000001">
    <property type="protein sequence ID" value="SEB96884.1"/>
    <property type="molecule type" value="Genomic_DNA"/>
</dbReference>
<sequence>MSRDYHKPTKFPSGMFEAFEGGMDPAESSRIAHETARALLSRVRADPDPGIIDRLIRFTDEHGIDTIAELWSHATSRSLPGSLWRIYLLRLLIRQDPHMCGVIFQRGTEELSTIDPVVAGAAAPTGPGEIIELADRILRGVFEGDFTIALERAAAYCRVSAAGATSIADDLESTEPQRATELTRRAVRYAQFARDLTSAARLWRLDSLD</sequence>
<organism evidence="1 2">
    <name type="scientific">Paramicrobacterium humi</name>
    <dbReference type="NCBI Taxonomy" id="640635"/>
    <lineage>
        <taxon>Bacteria</taxon>
        <taxon>Bacillati</taxon>
        <taxon>Actinomycetota</taxon>
        <taxon>Actinomycetes</taxon>
        <taxon>Micrococcales</taxon>
        <taxon>Microbacteriaceae</taxon>
        <taxon>Paramicrobacterium</taxon>
    </lineage>
</organism>
<dbReference type="OrthoDB" id="5188280at2"/>
<dbReference type="Proteomes" id="UP000199183">
    <property type="component" value="Unassembled WGS sequence"/>
</dbReference>
<protein>
    <recommendedName>
        <fullName evidence="3">DNA-directed RNA polymerase subunit beta</fullName>
    </recommendedName>
</protein>
<evidence type="ECO:0000313" key="1">
    <source>
        <dbReference type="EMBL" id="SEB96884.1"/>
    </source>
</evidence>
<dbReference type="AlphaFoldDB" id="A0A1H4NP32"/>
<keyword evidence="2" id="KW-1185">Reference proteome</keyword>
<proteinExistence type="predicted"/>
<dbReference type="STRING" id="640635.SAMN04489806_2257"/>
<dbReference type="RefSeq" id="WP_091184114.1">
    <property type="nucleotide sequence ID" value="NZ_FNRY01000001.1"/>
</dbReference>
<evidence type="ECO:0008006" key="3">
    <source>
        <dbReference type="Google" id="ProtNLM"/>
    </source>
</evidence>
<accession>A0A1H4NP32</accession>